<gene>
    <name evidence="1" type="ORF">PIB30_018309</name>
</gene>
<sequence length="104" mass="12012">MEQAISKSNGTWKDIVGIAQKSTLIEQLCKEGWRMCVGDVKRIKYWDNVWIGDTPLRESEDGKYSVKSFVLAAMGRELGVPRVKHVYDNIWRGLVPRESRCYFS</sequence>
<dbReference type="Proteomes" id="UP001341840">
    <property type="component" value="Unassembled WGS sequence"/>
</dbReference>
<organism evidence="1 2">
    <name type="scientific">Stylosanthes scabra</name>
    <dbReference type="NCBI Taxonomy" id="79078"/>
    <lineage>
        <taxon>Eukaryota</taxon>
        <taxon>Viridiplantae</taxon>
        <taxon>Streptophyta</taxon>
        <taxon>Embryophyta</taxon>
        <taxon>Tracheophyta</taxon>
        <taxon>Spermatophyta</taxon>
        <taxon>Magnoliopsida</taxon>
        <taxon>eudicotyledons</taxon>
        <taxon>Gunneridae</taxon>
        <taxon>Pentapetalae</taxon>
        <taxon>rosids</taxon>
        <taxon>fabids</taxon>
        <taxon>Fabales</taxon>
        <taxon>Fabaceae</taxon>
        <taxon>Papilionoideae</taxon>
        <taxon>50 kb inversion clade</taxon>
        <taxon>dalbergioids sensu lato</taxon>
        <taxon>Dalbergieae</taxon>
        <taxon>Pterocarpus clade</taxon>
        <taxon>Stylosanthes</taxon>
    </lineage>
</organism>
<name>A0ABU6Z7C6_9FABA</name>
<reference evidence="1 2" key="1">
    <citation type="journal article" date="2023" name="Plants (Basel)">
        <title>Bridging the Gap: Combining Genomics and Transcriptomics Approaches to Understand Stylosanthes scabra, an Orphan Legume from the Brazilian Caatinga.</title>
        <authorList>
            <person name="Ferreira-Neto J.R.C."/>
            <person name="da Silva M.D."/>
            <person name="Binneck E."/>
            <person name="de Melo N.F."/>
            <person name="da Silva R.H."/>
            <person name="de Melo A.L.T.M."/>
            <person name="Pandolfi V."/>
            <person name="Bustamante F.O."/>
            <person name="Brasileiro-Vidal A.C."/>
            <person name="Benko-Iseppon A.M."/>
        </authorList>
    </citation>
    <scope>NUCLEOTIDE SEQUENCE [LARGE SCALE GENOMIC DNA]</scope>
    <source>
        <tissue evidence="1">Leaves</tissue>
    </source>
</reference>
<protein>
    <submittedName>
        <fullName evidence="1">Uncharacterized protein</fullName>
    </submittedName>
</protein>
<comment type="caution">
    <text evidence="1">The sequence shown here is derived from an EMBL/GenBank/DDBJ whole genome shotgun (WGS) entry which is preliminary data.</text>
</comment>
<proteinExistence type="predicted"/>
<evidence type="ECO:0000313" key="1">
    <source>
        <dbReference type="EMBL" id="MED6217499.1"/>
    </source>
</evidence>
<keyword evidence="2" id="KW-1185">Reference proteome</keyword>
<dbReference type="EMBL" id="JASCZI010271915">
    <property type="protein sequence ID" value="MED6217499.1"/>
    <property type="molecule type" value="Genomic_DNA"/>
</dbReference>
<evidence type="ECO:0000313" key="2">
    <source>
        <dbReference type="Proteomes" id="UP001341840"/>
    </source>
</evidence>
<accession>A0ABU6Z7C6</accession>